<evidence type="ECO:0000256" key="10">
    <source>
        <dbReference type="ARBA" id="ARBA00022723"/>
    </source>
</evidence>
<keyword evidence="21" id="KW-1185">Reference proteome</keyword>
<comment type="catalytic activity">
    <reaction evidence="1 18">
        <text>a 1,2-diacyl-sn-glycero-3-phosphocholine + H2O = a 2-acyl-sn-glycero-3-phosphocholine + a fatty acid + H(+)</text>
        <dbReference type="Rhea" id="RHEA:18689"/>
        <dbReference type="ChEBI" id="CHEBI:15377"/>
        <dbReference type="ChEBI" id="CHEBI:15378"/>
        <dbReference type="ChEBI" id="CHEBI:28868"/>
        <dbReference type="ChEBI" id="CHEBI:57643"/>
        <dbReference type="ChEBI" id="CHEBI:57875"/>
        <dbReference type="EC" id="3.1.1.32"/>
    </reaction>
</comment>
<keyword evidence="12 18" id="KW-0378">Hydrolase</keyword>
<evidence type="ECO:0000256" key="9">
    <source>
        <dbReference type="ARBA" id="ARBA00022692"/>
    </source>
</evidence>
<sequence>MVTRFRWLAAFLSLTFVMAAHATAQEPNRDAESIAARIQALNNELNALNEELESLERRQEANRRQAFFERADMQSAPQAEVIAVTEINERRELEQASNLNPFSITAHRTNYLLPLSYNTNPNRANFRAIDTDTPPDKAELKFQFSTKVGIANGLFLGHGDLYFGYTQRSWWQAYNTDASSPFRETNYEPELFIDFDNAWNIFGWVNARNRIALNHQSNGRSDPLSRSWNRVYIESIFQRDDWAIMLSPHWRIPETESKDDNPNIHHFMGNGDIRIAKRLNQDHEVTALLRGNPNHGNYGTQIDYSWPTFNNLRAHLQYYYGYGESLIDYDHRVHRLSIGFSLNPLFTPSGLNR</sequence>
<keyword evidence="15 18" id="KW-0443">Lipid metabolism</keyword>
<dbReference type="PANTHER" id="PTHR40457">
    <property type="entry name" value="PHOSPHOLIPASE A1"/>
    <property type="match status" value="1"/>
</dbReference>
<evidence type="ECO:0000256" key="2">
    <source>
        <dbReference type="ARBA" id="ARBA00001604"/>
    </source>
</evidence>
<keyword evidence="17 18" id="KW-0998">Cell outer membrane</keyword>
<dbReference type="Pfam" id="PF02253">
    <property type="entry name" value="PLA1"/>
    <property type="match status" value="1"/>
</dbReference>
<evidence type="ECO:0000256" key="3">
    <source>
        <dbReference type="ARBA" id="ARBA00010525"/>
    </source>
</evidence>
<dbReference type="CDD" id="cd00541">
    <property type="entry name" value="OMPLA"/>
    <property type="match status" value="1"/>
</dbReference>
<comment type="catalytic activity">
    <reaction evidence="2 18">
        <text>a 1,2-diacyl-sn-glycero-3-phosphocholine + H2O = a 1-acyl-sn-glycero-3-phosphocholine + a fatty acid + H(+)</text>
        <dbReference type="Rhea" id="RHEA:15801"/>
        <dbReference type="ChEBI" id="CHEBI:15377"/>
        <dbReference type="ChEBI" id="CHEBI:15378"/>
        <dbReference type="ChEBI" id="CHEBI:28868"/>
        <dbReference type="ChEBI" id="CHEBI:57643"/>
        <dbReference type="ChEBI" id="CHEBI:58168"/>
        <dbReference type="EC" id="3.1.1.4"/>
    </reaction>
</comment>
<organism evidence="20 21">
    <name type="scientific">Vreelandella vilamensis</name>
    <dbReference type="NCBI Taxonomy" id="531309"/>
    <lineage>
        <taxon>Bacteria</taxon>
        <taxon>Pseudomonadati</taxon>
        <taxon>Pseudomonadota</taxon>
        <taxon>Gammaproteobacteria</taxon>
        <taxon>Oceanospirillales</taxon>
        <taxon>Halomonadaceae</taxon>
        <taxon>Vreelandella</taxon>
    </lineage>
</organism>
<evidence type="ECO:0000256" key="5">
    <source>
        <dbReference type="ARBA" id="ARBA00013179"/>
    </source>
</evidence>
<evidence type="ECO:0000256" key="18">
    <source>
        <dbReference type="RuleBase" id="RU366027"/>
    </source>
</evidence>
<evidence type="ECO:0000256" key="19">
    <source>
        <dbReference type="SAM" id="Coils"/>
    </source>
</evidence>
<dbReference type="Gene3D" id="2.40.230.10">
    <property type="entry name" value="Phospholipase A1"/>
    <property type="match status" value="1"/>
</dbReference>
<keyword evidence="13 18" id="KW-0106">Calcium</keyword>
<protein>
    <recommendedName>
        <fullName evidence="7 18">Phospholipase A1</fullName>
        <ecNumber evidence="5 18">3.1.1.32</ecNumber>
        <ecNumber evidence="6 18">3.1.1.4</ecNumber>
    </recommendedName>
    <alternativeName>
        <fullName evidence="18">Phosphatidylcholine 1-acylhydrolase</fullName>
    </alternativeName>
</protein>
<keyword evidence="19" id="KW-0175">Coiled coil</keyword>
<accession>A0ABU1H2U0</accession>
<dbReference type="EC" id="3.1.1.32" evidence="5 18"/>
<dbReference type="EC" id="3.1.1.4" evidence="6 18"/>
<comment type="caution">
    <text evidence="20">The sequence shown here is derived from an EMBL/GenBank/DDBJ whole genome shotgun (WGS) entry which is preliminary data.</text>
</comment>
<evidence type="ECO:0000256" key="4">
    <source>
        <dbReference type="ARBA" id="ARBA00011702"/>
    </source>
</evidence>
<evidence type="ECO:0000313" key="20">
    <source>
        <dbReference type="EMBL" id="MDR5898620.1"/>
    </source>
</evidence>
<keyword evidence="11 18" id="KW-0732">Signal</keyword>
<comment type="similarity">
    <text evidence="3 18">Belongs to the phospholipase A1 family.</text>
</comment>
<evidence type="ECO:0000256" key="8">
    <source>
        <dbReference type="ARBA" id="ARBA00022452"/>
    </source>
</evidence>
<dbReference type="InterPro" id="IPR036541">
    <property type="entry name" value="PLipase_A1_sf"/>
</dbReference>
<evidence type="ECO:0000256" key="6">
    <source>
        <dbReference type="ARBA" id="ARBA00013278"/>
    </source>
</evidence>
<keyword evidence="10 18" id="KW-0479">Metal-binding</keyword>
<keyword evidence="16" id="KW-0472">Membrane</keyword>
<keyword evidence="8" id="KW-1134">Transmembrane beta strand</keyword>
<comment type="subunit">
    <text evidence="4 18">Homodimer; dimerization is reversible, and the dimeric form is the active one.</text>
</comment>
<comment type="function">
    <text evidence="18">Hydrolysis of phosphatidylcholine with phospholipase A2 (EC 3.1.1.4) and phospholipase A1 (EC 3.1.1.32) activities.</text>
</comment>
<dbReference type="PANTHER" id="PTHR40457:SF1">
    <property type="entry name" value="PHOSPHOLIPASE A1"/>
    <property type="match status" value="1"/>
</dbReference>
<dbReference type="PRINTS" id="PR01486">
    <property type="entry name" value="PHPHLIPASEA1"/>
</dbReference>
<name>A0ABU1H2U0_9GAMM</name>
<dbReference type="SUPFAM" id="SSF56931">
    <property type="entry name" value="Outer membrane phospholipase A (OMPLA)"/>
    <property type="match status" value="1"/>
</dbReference>
<evidence type="ECO:0000313" key="21">
    <source>
        <dbReference type="Proteomes" id="UP001254564"/>
    </source>
</evidence>
<evidence type="ECO:0000256" key="12">
    <source>
        <dbReference type="ARBA" id="ARBA00022801"/>
    </source>
</evidence>
<evidence type="ECO:0000256" key="17">
    <source>
        <dbReference type="ARBA" id="ARBA00023237"/>
    </source>
</evidence>
<dbReference type="InterPro" id="IPR003187">
    <property type="entry name" value="PLipase_A1"/>
</dbReference>
<evidence type="ECO:0000256" key="14">
    <source>
        <dbReference type="ARBA" id="ARBA00022963"/>
    </source>
</evidence>
<dbReference type="RefSeq" id="WP_309655531.1">
    <property type="nucleotide sequence ID" value="NZ_JARWAN010000007.1"/>
</dbReference>
<feature type="signal peptide" evidence="18">
    <location>
        <begin position="1"/>
        <end position="22"/>
    </location>
</feature>
<evidence type="ECO:0000256" key="11">
    <source>
        <dbReference type="ARBA" id="ARBA00022729"/>
    </source>
</evidence>
<evidence type="ECO:0000256" key="13">
    <source>
        <dbReference type="ARBA" id="ARBA00022837"/>
    </source>
</evidence>
<evidence type="ECO:0000256" key="16">
    <source>
        <dbReference type="ARBA" id="ARBA00023136"/>
    </source>
</evidence>
<evidence type="ECO:0000256" key="7">
    <source>
        <dbReference type="ARBA" id="ARBA00021726"/>
    </source>
</evidence>
<dbReference type="Proteomes" id="UP001254564">
    <property type="component" value="Unassembled WGS sequence"/>
</dbReference>
<keyword evidence="9" id="KW-0812">Transmembrane</keyword>
<evidence type="ECO:0000256" key="15">
    <source>
        <dbReference type="ARBA" id="ARBA00023098"/>
    </source>
</evidence>
<feature type="chain" id="PRO_5044971138" description="Phospholipase A1" evidence="18">
    <location>
        <begin position="23"/>
        <end position="353"/>
    </location>
</feature>
<proteinExistence type="inferred from homology"/>
<gene>
    <name evidence="20" type="ORF">QC823_06430</name>
</gene>
<feature type="coiled-coil region" evidence="19">
    <location>
        <begin position="31"/>
        <end position="65"/>
    </location>
</feature>
<comment type="subcellular location">
    <subcellularLocation>
        <location evidence="18">Cell outer membrane</location>
        <topology evidence="18">Multi-pass membrane protein</topology>
    </subcellularLocation>
    <text evidence="18">One of the very few enzymes located there.</text>
</comment>
<reference evidence="20 21" key="1">
    <citation type="submission" date="2023-04" db="EMBL/GenBank/DDBJ databases">
        <title>A long-awaited taxogenomic arrangement of the family Halomonadaceae.</title>
        <authorList>
            <person name="De La Haba R."/>
            <person name="Chuvochina M."/>
            <person name="Wittouck S."/>
            <person name="Arahal D.R."/>
            <person name="Sanchez-Porro C."/>
            <person name="Hugenholtz P."/>
            <person name="Ventosa A."/>
        </authorList>
    </citation>
    <scope>NUCLEOTIDE SEQUENCE [LARGE SCALE GENOMIC DNA]</scope>
    <source>
        <strain evidence="20 21">DSM 21020</strain>
    </source>
</reference>
<dbReference type="EMBL" id="JARWAN010000007">
    <property type="protein sequence ID" value="MDR5898620.1"/>
    <property type="molecule type" value="Genomic_DNA"/>
</dbReference>
<evidence type="ECO:0000256" key="1">
    <source>
        <dbReference type="ARBA" id="ARBA00000111"/>
    </source>
</evidence>
<comment type="cofactor">
    <cofactor evidence="18">
        <name>Ca(2+)</name>
        <dbReference type="ChEBI" id="CHEBI:29108"/>
    </cofactor>
    <text evidence="18">Binds 1 Ca(2+) ion per monomer. In the dimeric form the Ca(2+) is bound by different amino acids with binding of each Ca(2+) shared with ligands coming from each monomer. The Ca(2+) ion may have a role in catalysis.</text>
</comment>
<keyword evidence="14 18" id="KW-0442">Lipid degradation</keyword>